<dbReference type="GO" id="GO:0005886">
    <property type="term" value="C:plasma membrane"/>
    <property type="evidence" value="ECO:0007669"/>
    <property type="project" value="TreeGrafter"/>
</dbReference>
<feature type="transmembrane region" description="Helical" evidence="5">
    <location>
        <begin position="106"/>
        <end position="125"/>
    </location>
</feature>
<dbReference type="Proteomes" id="UP000190744">
    <property type="component" value="Unassembled WGS sequence"/>
</dbReference>
<evidence type="ECO:0000313" key="8">
    <source>
        <dbReference type="Proteomes" id="UP000190744"/>
    </source>
</evidence>
<dbReference type="InterPro" id="IPR020846">
    <property type="entry name" value="MFS_dom"/>
</dbReference>
<dbReference type="Pfam" id="PF07690">
    <property type="entry name" value="MFS_1"/>
    <property type="match status" value="1"/>
</dbReference>
<sequence>MPWGIIDVEVETHLPGTAVLVDSIGSGDISHLKHRVVKGENLVLIPQPSDDPNDPLNWPQWKKETVFAVVFINTIIMAAVPAPLLASSLTVLAQVFQRPLTQITQLSGYQVLITAVLGPVVSALAHKFGKRPQFLFASTMGIIGAIVCIVCGDSYNGLLAGRLIQGLGTTAYESLSLSVLGDIYFVHERATRTGLVVLTLTCMSAFVSIVSGPITNNLGWKYMFIINLPFVLVGAIGVFFWLPETQFKSAIPEQPTVQEFSEAHIKEISLEHVEASETTERQPAYVMRPYVQSLALTSGVYPGSFFKSLVAPFVTAINPAVIWAILVGGIPVGFFGSLAYILAQIWGAPPYNYNASQIGYFYVGALLGGLFGGVAGAKLCDASSHAMVKRNNGVFEAEFRIIIQAMGAVLVAIGYFVFMWALSTDQAEAYYIGSVCHGLICAGVTITSTSSSLYIIDAHHGHETEIFILLMCIKNFMFYSFSYFMNDWATKSGPATIFEVWGIATLGLLVTNFPMYIFGKVNRQFVSKVQVLQNYAGVYS</sequence>
<dbReference type="PANTHER" id="PTHR23502:SF29">
    <property type="entry name" value="TRANSPORTER, PUTATIVE (AFU_ORTHOLOGUE AFUA_6G06680)-RELATED"/>
    <property type="match status" value="1"/>
</dbReference>
<comment type="subcellular location">
    <subcellularLocation>
        <location evidence="1">Membrane</location>
        <topology evidence="1">Multi-pass membrane protein</topology>
    </subcellularLocation>
</comment>
<feature type="transmembrane region" description="Helical" evidence="5">
    <location>
        <begin position="167"/>
        <end position="186"/>
    </location>
</feature>
<evidence type="ECO:0000313" key="7">
    <source>
        <dbReference type="EMBL" id="OOQ90005.1"/>
    </source>
</evidence>
<evidence type="ECO:0000256" key="2">
    <source>
        <dbReference type="ARBA" id="ARBA00022692"/>
    </source>
</evidence>
<gene>
    <name evidence="7" type="ORF">PEBR_05906</name>
</gene>
<evidence type="ECO:0000256" key="4">
    <source>
        <dbReference type="ARBA" id="ARBA00023136"/>
    </source>
</evidence>
<keyword evidence="3 5" id="KW-1133">Transmembrane helix</keyword>
<name>A0A1S9RWY1_PENBI</name>
<dbReference type="SUPFAM" id="SSF103473">
    <property type="entry name" value="MFS general substrate transporter"/>
    <property type="match status" value="1"/>
</dbReference>
<keyword evidence="2 5" id="KW-0812">Transmembrane</keyword>
<evidence type="ECO:0000256" key="3">
    <source>
        <dbReference type="ARBA" id="ARBA00022989"/>
    </source>
</evidence>
<dbReference type="InterPro" id="IPR011701">
    <property type="entry name" value="MFS"/>
</dbReference>
<dbReference type="PANTHER" id="PTHR23502">
    <property type="entry name" value="MAJOR FACILITATOR SUPERFAMILY"/>
    <property type="match status" value="1"/>
</dbReference>
<dbReference type="InterPro" id="IPR036259">
    <property type="entry name" value="MFS_trans_sf"/>
</dbReference>
<organism evidence="7 8">
    <name type="scientific">Penicillium brasilianum</name>
    <dbReference type="NCBI Taxonomy" id="104259"/>
    <lineage>
        <taxon>Eukaryota</taxon>
        <taxon>Fungi</taxon>
        <taxon>Dikarya</taxon>
        <taxon>Ascomycota</taxon>
        <taxon>Pezizomycotina</taxon>
        <taxon>Eurotiomycetes</taxon>
        <taxon>Eurotiomycetidae</taxon>
        <taxon>Eurotiales</taxon>
        <taxon>Aspergillaceae</taxon>
        <taxon>Penicillium</taxon>
    </lineage>
</organism>
<dbReference type="PROSITE" id="PS50850">
    <property type="entry name" value="MFS"/>
    <property type="match status" value="1"/>
</dbReference>
<feature type="transmembrane region" description="Helical" evidence="5">
    <location>
        <begin position="401"/>
        <end position="423"/>
    </location>
</feature>
<comment type="caution">
    <text evidence="7">The sequence shown here is derived from an EMBL/GenBank/DDBJ whole genome shotgun (WGS) entry which is preliminary data.</text>
</comment>
<feature type="transmembrane region" description="Helical" evidence="5">
    <location>
        <begin position="134"/>
        <end position="155"/>
    </location>
</feature>
<feature type="transmembrane region" description="Helical" evidence="5">
    <location>
        <begin position="358"/>
        <end position="380"/>
    </location>
</feature>
<feature type="domain" description="Major facilitator superfamily (MFS) profile" evidence="6">
    <location>
        <begin position="66"/>
        <end position="540"/>
    </location>
</feature>
<protein>
    <submittedName>
        <fullName evidence="7">Major facilitator superfamily</fullName>
    </submittedName>
</protein>
<feature type="transmembrane region" description="Helical" evidence="5">
    <location>
        <begin position="466"/>
        <end position="485"/>
    </location>
</feature>
<feature type="transmembrane region" description="Helical" evidence="5">
    <location>
        <begin position="321"/>
        <end position="346"/>
    </location>
</feature>
<feature type="transmembrane region" description="Helical" evidence="5">
    <location>
        <begin position="193"/>
        <end position="214"/>
    </location>
</feature>
<evidence type="ECO:0000259" key="6">
    <source>
        <dbReference type="PROSITE" id="PS50850"/>
    </source>
</evidence>
<accession>A0A1S9RWY1</accession>
<keyword evidence="4 5" id="KW-0472">Membrane</keyword>
<feature type="transmembrane region" description="Helical" evidence="5">
    <location>
        <begin position="429"/>
        <end position="454"/>
    </location>
</feature>
<dbReference type="Gene3D" id="1.20.1250.20">
    <property type="entry name" value="MFS general substrate transporter like domains"/>
    <property type="match status" value="1"/>
</dbReference>
<reference evidence="8" key="1">
    <citation type="submission" date="2015-09" db="EMBL/GenBank/DDBJ databases">
        <authorList>
            <person name="Fill T.P."/>
            <person name="Baretta J.F."/>
            <person name="de Almeida L.G."/>
            <person name="Rocha M."/>
            <person name="de Souza D.H."/>
            <person name="Malavazi I."/>
            <person name="Cerdeira L.T."/>
            <person name="Hong H."/>
            <person name="Samborskyy M."/>
            <person name="de Vasconcelos A.T."/>
            <person name="Leadlay P."/>
            <person name="Rodrigues-Filho E."/>
        </authorList>
    </citation>
    <scope>NUCLEOTIDE SEQUENCE [LARGE SCALE GENOMIC DNA]</scope>
    <source>
        <strain evidence="8">LaBioMMi 136</strain>
    </source>
</reference>
<dbReference type="EMBL" id="LJBN01000100">
    <property type="protein sequence ID" value="OOQ90005.1"/>
    <property type="molecule type" value="Genomic_DNA"/>
</dbReference>
<evidence type="ECO:0000256" key="1">
    <source>
        <dbReference type="ARBA" id="ARBA00004141"/>
    </source>
</evidence>
<evidence type="ECO:0000256" key="5">
    <source>
        <dbReference type="SAM" id="Phobius"/>
    </source>
</evidence>
<dbReference type="AlphaFoldDB" id="A0A1S9RWY1"/>
<feature type="transmembrane region" description="Helical" evidence="5">
    <location>
        <begin position="220"/>
        <end position="242"/>
    </location>
</feature>
<feature type="transmembrane region" description="Helical" evidence="5">
    <location>
        <begin position="66"/>
        <end position="86"/>
    </location>
</feature>
<dbReference type="GO" id="GO:0022857">
    <property type="term" value="F:transmembrane transporter activity"/>
    <property type="evidence" value="ECO:0007669"/>
    <property type="project" value="InterPro"/>
</dbReference>
<feature type="transmembrane region" description="Helical" evidence="5">
    <location>
        <begin position="497"/>
        <end position="518"/>
    </location>
</feature>
<proteinExistence type="predicted"/>